<sequence>MDEGEAMDVVFLDFGKAFDTVPNTILLDKLSNCEMSWYTMHWVKNWLNGSAQSVVVNGATSGWRPVTCGVPHASILGPALFNIFINNLDAEVECTISKFADDTKLGGWSHAGHKYKLGEEWLDNSPAERDLGVLVHSRLNMSQQHALTAKIRFYFWTPQFKKDVKVLEWVQRSTTKLVKGLEGMFYEECLRTMGLSSLEKRKLRGNRIALYSFLRRGCGEGGADLFSLVSSDRIHGNGSKLRPSWEVQTGH</sequence>
<dbReference type="Pfam" id="PF00078">
    <property type="entry name" value="RVT_1"/>
    <property type="match status" value="1"/>
</dbReference>
<comment type="caution">
    <text evidence="2">The sequence shown here is derived from an EMBL/GenBank/DDBJ whole genome shotgun (WGS) entry which is preliminary data.</text>
</comment>
<dbReference type="PANTHER" id="PTHR33332">
    <property type="entry name" value="REVERSE TRANSCRIPTASE DOMAIN-CONTAINING PROTEIN"/>
    <property type="match status" value="1"/>
</dbReference>
<dbReference type="PROSITE" id="PS50878">
    <property type="entry name" value="RT_POL"/>
    <property type="match status" value="1"/>
</dbReference>
<keyword evidence="3" id="KW-1185">Reference proteome</keyword>
<feature type="domain" description="Reverse transcriptase" evidence="1">
    <location>
        <begin position="1"/>
        <end position="197"/>
    </location>
</feature>
<evidence type="ECO:0000313" key="3">
    <source>
        <dbReference type="Proteomes" id="UP001333110"/>
    </source>
</evidence>
<protein>
    <recommendedName>
        <fullName evidence="1">Reverse transcriptase domain-containing protein</fullName>
    </recommendedName>
</protein>
<dbReference type="EMBL" id="JAUNZN010000002">
    <property type="protein sequence ID" value="KAK4825766.1"/>
    <property type="molecule type" value="Genomic_DNA"/>
</dbReference>
<reference evidence="2 3" key="1">
    <citation type="journal article" date="2023" name="J. Hered.">
        <title>Chromosome-level genome of the wood stork (Mycteria americana) provides insight into avian chromosome evolution.</title>
        <authorList>
            <person name="Flamio R. Jr."/>
            <person name="Ramstad K.M."/>
        </authorList>
    </citation>
    <scope>NUCLEOTIDE SEQUENCE [LARGE SCALE GENOMIC DNA]</scope>
    <source>
        <strain evidence="2">JAX WOST 10</strain>
    </source>
</reference>
<evidence type="ECO:0000313" key="2">
    <source>
        <dbReference type="EMBL" id="KAK4825766.1"/>
    </source>
</evidence>
<name>A0AAN7SC53_MYCAM</name>
<gene>
    <name evidence="2" type="ORF">QYF61_002329</name>
</gene>
<proteinExistence type="predicted"/>
<accession>A0AAN7SC53</accession>
<dbReference type="InterPro" id="IPR000477">
    <property type="entry name" value="RT_dom"/>
</dbReference>
<organism evidence="2 3">
    <name type="scientific">Mycteria americana</name>
    <name type="common">Wood stork</name>
    <dbReference type="NCBI Taxonomy" id="33587"/>
    <lineage>
        <taxon>Eukaryota</taxon>
        <taxon>Metazoa</taxon>
        <taxon>Chordata</taxon>
        <taxon>Craniata</taxon>
        <taxon>Vertebrata</taxon>
        <taxon>Euteleostomi</taxon>
        <taxon>Archelosauria</taxon>
        <taxon>Archosauria</taxon>
        <taxon>Dinosauria</taxon>
        <taxon>Saurischia</taxon>
        <taxon>Theropoda</taxon>
        <taxon>Coelurosauria</taxon>
        <taxon>Aves</taxon>
        <taxon>Neognathae</taxon>
        <taxon>Neoaves</taxon>
        <taxon>Aequornithes</taxon>
        <taxon>Ciconiiformes</taxon>
        <taxon>Ciconiidae</taxon>
        <taxon>Mycteria</taxon>
    </lineage>
</organism>
<dbReference type="Proteomes" id="UP001333110">
    <property type="component" value="Unassembled WGS sequence"/>
</dbReference>
<dbReference type="AlphaFoldDB" id="A0AAN7SC53"/>
<evidence type="ECO:0000259" key="1">
    <source>
        <dbReference type="PROSITE" id="PS50878"/>
    </source>
</evidence>